<dbReference type="EMBL" id="CM056809">
    <property type="protein sequence ID" value="KAJ8650578.1"/>
    <property type="molecule type" value="Genomic_DNA"/>
</dbReference>
<evidence type="ECO:0000313" key="1">
    <source>
        <dbReference type="EMBL" id="KAJ8650578.1"/>
    </source>
</evidence>
<proteinExistence type="predicted"/>
<sequence>MLSSEMRVRLDNDSGKKPMNWFSDRSRKVSLERVLIWVGMVPLSELLLRSRSTRFGKEEKLKLSSLPSKLALCRLISVTLRASSHTIPDQLHGEIPLVLPGSDHELRALF</sequence>
<dbReference type="Proteomes" id="UP001234297">
    <property type="component" value="Chromosome 1"/>
</dbReference>
<organism evidence="1 2">
    <name type="scientific">Persea americana</name>
    <name type="common">Avocado</name>
    <dbReference type="NCBI Taxonomy" id="3435"/>
    <lineage>
        <taxon>Eukaryota</taxon>
        <taxon>Viridiplantae</taxon>
        <taxon>Streptophyta</taxon>
        <taxon>Embryophyta</taxon>
        <taxon>Tracheophyta</taxon>
        <taxon>Spermatophyta</taxon>
        <taxon>Magnoliopsida</taxon>
        <taxon>Magnoliidae</taxon>
        <taxon>Laurales</taxon>
        <taxon>Lauraceae</taxon>
        <taxon>Persea</taxon>
    </lineage>
</organism>
<reference evidence="1 2" key="1">
    <citation type="journal article" date="2022" name="Hortic Res">
        <title>A haplotype resolved chromosomal level avocado genome allows analysis of novel avocado genes.</title>
        <authorList>
            <person name="Nath O."/>
            <person name="Fletcher S.J."/>
            <person name="Hayward A."/>
            <person name="Shaw L.M."/>
            <person name="Masouleh A.K."/>
            <person name="Furtado A."/>
            <person name="Henry R.J."/>
            <person name="Mitter N."/>
        </authorList>
    </citation>
    <scope>NUCLEOTIDE SEQUENCE [LARGE SCALE GENOMIC DNA]</scope>
    <source>
        <strain evidence="2">cv. Hass</strain>
    </source>
</reference>
<keyword evidence="2" id="KW-1185">Reference proteome</keyword>
<accession>A0ACC2MYR0</accession>
<protein>
    <submittedName>
        <fullName evidence="1">Uncharacterized protein</fullName>
    </submittedName>
</protein>
<gene>
    <name evidence="1" type="ORF">MRB53_003601</name>
</gene>
<name>A0ACC2MYR0_PERAE</name>
<comment type="caution">
    <text evidence="1">The sequence shown here is derived from an EMBL/GenBank/DDBJ whole genome shotgun (WGS) entry which is preliminary data.</text>
</comment>
<evidence type="ECO:0000313" key="2">
    <source>
        <dbReference type="Proteomes" id="UP001234297"/>
    </source>
</evidence>